<gene>
    <name evidence="2" type="ORF">CLV27_0676</name>
</gene>
<evidence type="ECO:0000256" key="1">
    <source>
        <dbReference type="SAM" id="MobiDB-lite"/>
    </source>
</evidence>
<comment type="caution">
    <text evidence="2">The sequence shown here is derived from an EMBL/GenBank/DDBJ whole genome shotgun (WGS) entry which is preliminary data.</text>
</comment>
<dbReference type="RefSeq" id="WP_132525805.1">
    <property type="nucleotide sequence ID" value="NZ_SMFV01000002.1"/>
</dbReference>
<accession>A0A4R1GEL6</accession>
<evidence type="ECO:0000313" key="3">
    <source>
        <dbReference type="Proteomes" id="UP000295777"/>
    </source>
</evidence>
<organism evidence="2 3">
    <name type="scientific">Phorcysia thermohydrogeniphila</name>
    <dbReference type="NCBI Taxonomy" id="936138"/>
    <lineage>
        <taxon>Bacteria</taxon>
        <taxon>Pseudomonadati</taxon>
        <taxon>Aquificota</taxon>
        <taxon>Aquificia</taxon>
        <taxon>Desulfurobacteriales</taxon>
        <taxon>Desulfurobacteriaceae</taxon>
        <taxon>Phorcysia</taxon>
    </lineage>
</organism>
<dbReference type="AlphaFoldDB" id="A0A4R1GEL6"/>
<dbReference type="Proteomes" id="UP000295777">
    <property type="component" value="Unassembled WGS sequence"/>
</dbReference>
<protein>
    <submittedName>
        <fullName evidence="2">Uncharacterized protein</fullName>
    </submittedName>
</protein>
<dbReference type="OrthoDB" id="11549at2"/>
<sequence length="330" mass="37524">MAISLNQDIRAGKSTYHVQTEYYKTSNKIISNIFKDGKAVKRLEKEVEEGRDLDEQIKEFHNSIIERLTKPTLVKRKKKEEKPVQEAQKEVFTLTEQQEEKIAAVIYPFFGIATYLVISDAASNASSKEEFVDQLLGELEEEKAKEVREEILSILSEKVEEKPSELKEEKKTLPFPEEELTEILFPYFGIMTGVLVESAKRVWDGEKGKLLDFLAGELDDDVREEVLKKVSSLLGEVEESTVEVEKKEEKVETPKEENLPTGRKLDSSEVDKVLPVLQEYFGISAAMVAEDAFEESGGEVNRFVEIILSEVDENEREELEIKLRGLLGGS</sequence>
<reference evidence="2 3" key="1">
    <citation type="submission" date="2019-03" db="EMBL/GenBank/DDBJ databases">
        <title>Genomic Encyclopedia of Archaeal and Bacterial Type Strains, Phase II (KMG-II): from individual species to whole genera.</title>
        <authorList>
            <person name="Goeker M."/>
        </authorList>
    </citation>
    <scope>NUCLEOTIDE SEQUENCE [LARGE SCALE GENOMIC DNA]</scope>
    <source>
        <strain evidence="2 3">DSM 24425</strain>
    </source>
</reference>
<name>A0A4R1GEL6_9BACT</name>
<evidence type="ECO:0000313" key="2">
    <source>
        <dbReference type="EMBL" id="TCK05250.1"/>
    </source>
</evidence>
<proteinExistence type="predicted"/>
<dbReference type="EMBL" id="SMFV01000002">
    <property type="protein sequence ID" value="TCK05250.1"/>
    <property type="molecule type" value="Genomic_DNA"/>
</dbReference>
<keyword evidence="3" id="KW-1185">Reference proteome</keyword>
<feature type="region of interest" description="Disordered" evidence="1">
    <location>
        <begin position="245"/>
        <end position="264"/>
    </location>
</feature>